<protein>
    <submittedName>
        <fullName evidence="7">Uncharacterized protein</fullName>
    </submittedName>
</protein>
<dbReference type="PANTHER" id="PTHR11654">
    <property type="entry name" value="OLIGOPEPTIDE TRANSPORTER-RELATED"/>
    <property type="match status" value="1"/>
</dbReference>
<evidence type="ECO:0000256" key="6">
    <source>
        <dbReference type="SAM" id="Phobius"/>
    </source>
</evidence>
<evidence type="ECO:0000313" key="8">
    <source>
        <dbReference type="Proteomes" id="UP001168098"/>
    </source>
</evidence>
<evidence type="ECO:0000256" key="1">
    <source>
        <dbReference type="ARBA" id="ARBA00004141"/>
    </source>
</evidence>
<dbReference type="Gene3D" id="1.20.1250.20">
    <property type="entry name" value="MFS general substrate transporter like domains"/>
    <property type="match status" value="1"/>
</dbReference>
<gene>
    <name evidence="7" type="ORF">PVL29_017099</name>
</gene>
<evidence type="ECO:0000256" key="3">
    <source>
        <dbReference type="ARBA" id="ARBA00022692"/>
    </source>
</evidence>
<dbReference type="GO" id="GO:0022857">
    <property type="term" value="F:transmembrane transporter activity"/>
    <property type="evidence" value="ECO:0007669"/>
    <property type="project" value="InterPro"/>
</dbReference>
<evidence type="ECO:0000313" key="7">
    <source>
        <dbReference type="EMBL" id="KAJ9684945.1"/>
    </source>
</evidence>
<feature type="transmembrane region" description="Helical" evidence="6">
    <location>
        <begin position="40"/>
        <end position="57"/>
    </location>
</feature>
<evidence type="ECO:0000256" key="4">
    <source>
        <dbReference type="ARBA" id="ARBA00022989"/>
    </source>
</evidence>
<keyword evidence="4 6" id="KW-1133">Transmembrane helix</keyword>
<evidence type="ECO:0000256" key="5">
    <source>
        <dbReference type="ARBA" id="ARBA00023136"/>
    </source>
</evidence>
<dbReference type="Proteomes" id="UP001168098">
    <property type="component" value="Unassembled WGS sequence"/>
</dbReference>
<comment type="caution">
    <text evidence="7">The sequence shown here is derived from an EMBL/GenBank/DDBJ whole genome shotgun (WGS) entry which is preliminary data.</text>
</comment>
<keyword evidence="8" id="KW-1185">Reference proteome</keyword>
<dbReference type="AlphaFoldDB" id="A0AA38Z9K5"/>
<keyword evidence="3 6" id="KW-0812">Transmembrane</keyword>
<dbReference type="EMBL" id="JARBHA010000013">
    <property type="protein sequence ID" value="KAJ9684945.1"/>
    <property type="molecule type" value="Genomic_DNA"/>
</dbReference>
<reference evidence="7 8" key="1">
    <citation type="journal article" date="2023" name="BMC Biotechnol.">
        <title>Vitis rotundifolia cv Carlos genome sequencing.</title>
        <authorList>
            <person name="Huff M."/>
            <person name="Hulse-Kemp A."/>
            <person name="Scheffler B."/>
            <person name="Youngblood R."/>
            <person name="Simpson S."/>
            <person name="Babiker E."/>
            <person name="Staton M."/>
        </authorList>
    </citation>
    <scope>NUCLEOTIDE SEQUENCE [LARGE SCALE GENOMIC DNA]</scope>
    <source>
        <tissue evidence="7">Leaf</tissue>
    </source>
</reference>
<name>A0AA38Z9K5_VITRO</name>
<dbReference type="GO" id="GO:0016020">
    <property type="term" value="C:membrane"/>
    <property type="evidence" value="ECO:0007669"/>
    <property type="project" value="UniProtKB-SubCell"/>
</dbReference>
<comment type="similarity">
    <text evidence="2">Belongs to the major facilitator superfamily. Proton-dependent oligopeptide transporter (POT/PTR) (TC 2.A.17) family.</text>
</comment>
<organism evidence="7 8">
    <name type="scientific">Vitis rotundifolia</name>
    <name type="common">Muscadine grape</name>
    <dbReference type="NCBI Taxonomy" id="103349"/>
    <lineage>
        <taxon>Eukaryota</taxon>
        <taxon>Viridiplantae</taxon>
        <taxon>Streptophyta</taxon>
        <taxon>Embryophyta</taxon>
        <taxon>Tracheophyta</taxon>
        <taxon>Spermatophyta</taxon>
        <taxon>Magnoliopsida</taxon>
        <taxon>eudicotyledons</taxon>
        <taxon>Gunneridae</taxon>
        <taxon>Pentapetalae</taxon>
        <taxon>rosids</taxon>
        <taxon>Vitales</taxon>
        <taxon>Vitaceae</taxon>
        <taxon>Viteae</taxon>
        <taxon>Vitis</taxon>
    </lineage>
</organism>
<dbReference type="InterPro" id="IPR000109">
    <property type="entry name" value="POT_fam"/>
</dbReference>
<dbReference type="Pfam" id="PF00854">
    <property type="entry name" value="PTR2"/>
    <property type="match status" value="1"/>
</dbReference>
<dbReference type="InterPro" id="IPR036259">
    <property type="entry name" value="MFS_trans_sf"/>
</dbReference>
<comment type="subcellular location">
    <subcellularLocation>
        <location evidence="1">Membrane</location>
        <topology evidence="1">Multi-pass membrane protein</topology>
    </subcellularLocation>
</comment>
<keyword evidence="5 6" id="KW-0472">Membrane</keyword>
<sequence length="96" mass="10505">MVVHHKLLSGLTQMASLFVEQGAAMKITVSNFLTPPERMSGFDILNVAAFIFLYRTILDPLVSRTRKTDNKGLMKLQGMGIGLIIATIAMIAAKIL</sequence>
<evidence type="ECO:0000256" key="2">
    <source>
        <dbReference type="ARBA" id="ARBA00005982"/>
    </source>
</evidence>
<feature type="transmembrane region" description="Helical" evidence="6">
    <location>
        <begin position="78"/>
        <end position="95"/>
    </location>
</feature>
<accession>A0AA38Z9K5</accession>
<proteinExistence type="inferred from homology"/>